<dbReference type="RefSeq" id="WP_141600371.1">
    <property type="nucleotide sequence ID" value="NZ_VIEK01000010.1"/>
</dbReference>
<organism evidence="1 2">
    <name type="scientific">Streptococcus suis</name>
    <dbReference type="NCBI Taxonomy" id="1307"/>
    <lineage>
        <taxon>Bacteria</taxon>
        <taxon>Bacillati</taxon>
        <taxon>Bacillota</taxon>
        <taxon>Bacilli</taxon>
        <taxon>Lactobacillales</taxon>
        <taxon>Streptococcaceae</taxon>
        <taxon>Streptococcus</taxon>
    </lineage>
</organism>
<reference evidence="1 2" key="1">
    <citation type="submission" date="2019-06" db="EMBL/GenBank/DDBJ databases">
        <title>Comprehensive assessment of Oxford Nanopore MinION sequencing for bacterial characterization and routine diagnosis.</title>
        <authorList>
            <person name="Tan S."/>
            <person name="Dvorak C.M.T."/>
            <person name="Gebhart C."/>
            <person name="Estrada A."/>
            <person name="Marthaler D.G."/>
            <person name="Murtaugh M.P."/>
        </authorList>
    </citation>
    <scope>NUCLEOTIDE SEQUENCE [LARGE SCALE GENOMIC DNA]</scope>
    <source>
        <strain evidence="1 2">2017UMN1435.21</strain>
    </source>
</reference>
<dbReference type="AlphaFoldDB" id="A0A540UUN2"/>
<dbReference type="EMBL" id="VIEK01000010">
    <property type="protein sequence ID" value="TQE88208.1"/>
    <property type="molecule type" value="Genomic_DNA"/>
</dbReference>
<gene>
    <name evidence="1" type="ORF">FH692_07115</name>
</gene>
<protein>
    <submittedName>
        <fullName evidence="1">Uncharacterized protein</fullName>
    </submittedName>
</protein>
<proteinExistence type="predicted"/>
<comment type="caution">
    <text evidence="1">The sequence shown here is derived from an EMBL/GenBank/DDBJ whole genome shotgun (WGS) entry which is preliminary data.</text>
</comment>
<evidence type="ECO:0000313" key="1">
    <source>
        <dbReference type="EMBL" id="TQE88208.1"/>
    </source>
</evidence>
<dbReference type="Proteomes" id="UP000315224">
    <property type="component" value="Unassembled WGS sequence"/>
</dbReference>
<name>A0A540UUN2_STRSU</name>
<sequence length="66" mass="7524">MPKFYVSGKYRGVDVGLIVESDNQWQAVVDFVPDIINLLCGENALSPDIERKKIKIEEVEEVQDDK</sequence>
<accession>A0A540UUN2</accession>
<evidence type="ECO:0000313" key="2">
    <source>
        <dbReference type="Proteomes" id="UP000315224"/>
    </source>
</evidence>